<protein>
    <submittedName>
        <fullName evidence="1">Uncharacterized protein</fullName>
    </submittedName>
</protein>
<proteinExistence type="predicted"/>
<gene>
    <name evidence="1" type="ORF">DFR58_10175</name>
</gene>
<dbReference type="Proteomes" id="UP000253034">
    <property type="component" value="Unassembled WGS sequence"/>
</dbReference>
<dbReference type="OrthoDB" id="2739807at2"/>
<dbReference type="EMBL" id="QPJT01000001">
    <property type="protein sequence ID" value="RCX20873.1"/>
    <property type="molecule type" value="Genomic_DNA"/>
</dbReference>
<comment type="caution">
    <text evidence="1">The sequence shown here is derived from an EMBL/GenBank/DDBJ whole genome shotgun (WGS) entry which is preliminary data.</text>
</comment>
<reference evidence="1 2" key="1">
    <citation type="submission" date="2018-07" db="EMBL/GenBank/DDBJ databases">
        <title>Genomic Encyclopedia of Type Strains, Phase IV (KMG-IV): sequencing the most valuable type-strain genomes for metagenomic binning, comparative biology and taxonomic classification.</title>
        <authorList>
            <person name="Goeker M."/>
        </authorList>
    </citation>
    <scope>NUCLEOTIDE SEQUENCE [LARGE SCALE GENOMIC DNA]</scope>
    <source>
        <strain evidence="1 2">DSM 27016</strain>
    </source>
</reference>
<organism evidence="1 2">
    <name type="scientific">Anaerobacterium chartisolvens</name>
    <dbReference type="NCBI Taxonomy" id="1297424"/>
    <lineage>
        <taxon>Bacteria</taxon>
        <taxon>Bacillati</taxon>
        <taxon>Bacillota</taxon>
        <taxon>Clostridia</taxon>
        <taxon>Eubacteriales</taxon>
        <taxon>Oscillospiraceae</taxon>
        <taxon>Anaerobacterium</taxon>
    </lineage>
</organism>
<keyword evidence="2" id="KW-1185">Reference proteome</keyword>
<dbReference type="RefSeq" id="WP_114295827.1">
    <property type="nucleotide sequence ID" value="NZ_QPJT01000001.1"/>
</dbReference>
<evidence type="ECO:0000313" key="2">
    <source>
        <dbReference type="Proteomes" id="UP000253034"/>
    </source>
</evidence>
<name>A0A369BH43_9FIRM</name>
<accession>A0A369BH43</accession>
<dbReference type="AlphaFoldDB" id="A0A369BH43"/>
<dbReference type="SUPFAM" id="SSF160719">
    <property type="entry name" value="gpW/gp25-like"/>
    <property type="match status" value="1"/>
</dbReference>
<sequence>MQVTIEMSGIQINWTAKGNERITQNIINLLNTRKYEVAYDRTLGLSGAFIDMPLDRAIAETTAEIYDLISSREPRAELIEVLHTGIDEDGNMQFKVVVEI</sequence>
<dbReference type="Gene3D" id="3.10.450.40">
    <property type="match status" value="1"/>
</dbReference>
<evidence type="ECO:0000313" key="1">
    <source>
        <dbReference type="EMBL" id="RCX20873.1"/>
    </source>
</evidence>